<evidence type="ECO:0000313" key="2">
    <source>
        <dbReference type="Proteomes" id="UP000479710"/>
    </source>
</evidence>
<organism evidence="1 2">
    <name type="scientific">Oryza meyeriana var. granulata</name>
    <dbReference type="NCBI Taxonomy" id="110450"/>
    <lineage>
        <taxon>Eukaryota</taxon>
        <taxon>Viridiplantae</taxon>
        <taxon>Streptophyta</taxon>
        <taxon>Embryophyta</taxon>
        <taxon>Tracheophyta</taxon>
        <taxon>Spermatophyta</taxon>
        <taxon>Magnoliopsida</taxon>
        <taxon>Liliopsida</taxon>
        <taxon>Poales</taxon>
        <taxon>Poaceae</taxon>
        <taxon>BOP clade</taxon>
        <taxon>Oryzoideae</taxon>
        <taxon>Oryzeae</taxon>
        <taxon>Oryzinae</taxon>
        <taxon>Oryza</taxon>
        <taxon>Oryza meyeriana</taxon>
    </lineage>
</organism>
<name>A0A6G1EP21_9ORYZ</name>
<gene>
    <name evidence="1" type="ORF">E2562_023081</name>
</gene>
<comment type="caution">
    <text evidence="1">The sequence shown here is derived from an EMBL/GenBank/DDBJ whole genome shotgun (WGS) entry which is preliminary data.</text>
</comment>
<evidence type="ECO:0000313" key="1">
    <source>
        <dbReference type="EMBL" id="KAF0926366.1"/>
    </source>
</evidence>
<protein>
    <recommendedName>
        <fullName evidence="3">Rx N-terminal domain-containing protein</fullName>
    </recommendedName>
</protein>
<keyword evidence="2" id="KW-1185">Reference proteome</keyword>
<evidence type="ECO:0008006" key="3">
    <source>
        <dbReference type="Google" id="ProtNLM"/>
    </source>
</evidence>
<reference evidence="1 2" key="1">
    <citation type="submission" date="2019-11" db="EMBL/GenBank/DDBJ databases">
        <title>Whole genome sequence of Oryza granulata.</title>
        <authorList>
            <person name="Li W."/>
        </authorList>
    </citation>
    <scope>NUCLEOTIDE SEQUENCE [LARGE SCALE GENOMIC DNA]</scope>
    <source>
        <strain evidence="2">cv. Menghai</strain>
        <tissue evidence="1">Leaf</tissue>
    </source>
</reference>
<proteinExistence type="predicted"/>
<feature type="non-terminal residue" evidence="1">
    <location>
        <position position="1"/>
    </location>
</feature>
<dbReference type="EMBL" id="SPHZ02000003">
    <property type="protein sequence ID" value="KAF0926366.1"/>
    <property type="molecule type" value="Genomic_DNA"/>
</dbReference>
<dbReference type="OrthoDB" id="683304at2759"/>
<dbReference type="AlphaFoldDB" id="A0A6G1EP21"/>
<accession>A0A6G1EP21</accession>
<dbReference type="Proteomes" id="UP000479710">
    <property type="component" value="Unassembled WGS sequence"/>
</dbReference>
<sequence length="143" mass="16489">GAARFGWSRRRKQQILIGTRGCDPQFHWVIKLKDVACDIDDLLHEVQLESEKHKMHSDGDKHAIFDRLREKPKSFAFRRKMASKIKDIKDPTDADMASLKRKSNIKRLKAMSSCYLPVASPFCFLHLATNLRPAAVRTQRCPD</sequence>